<dbReference type="KEGG" id="ftj:FTUN_7703"/>
<keyword evidence="2" id="KW-1185">Reference proteome</keyword>
<dbReference type="AlphaFoldDB" id="A0A6M5Z1P8"/>
<proteinExistence type="predicted"/>
<organism evidence="1 2">
    <name type="scientific">Frigoriglobus tundricola</name>
    <dbReference type="NCBI Taxonomy" id="2774151"/>
    <lineage>
        <taxon>Bacteria</taxon>
        <taxon>Pseudomonadati</taxon>
        <taxon>Planctomycetota</taxon>
        <taxon>Planctomycetia</taxon>
        <taxon>Gemmatales</taxon>
        <taxon>Gemmataceae</taxon>
        <taxon>Frigoriglobus</taxon>
    </lineage>
</organism>
<protein>
    <submittedName>
        <fullName evidence="1">Uncharacterized protein</fullName>
    </submittedName>
</protein>
<dbReference type="RefSeq" id="WP_171474909.1">
    <property type="nucleotide sequence ID" value="NZ_CP053452.2"/>
</dbReference>
<sequence length="114" mass="11980">MDLRGALGGVRAAWSADHVCRVAPAFFAECGWALEVAGGWIEVPPGAELVVFSAAVIVSDHRAFGDHVEAIVYLGVERSPPNLFPVLWGAPALPERRGPDDHGGSVLAGRVVGR</sequence>
<dbReference type="EMBL" id="CP053452">
    <property type="protein sequence ID" value="QJX00079.1"/>
    <property type="molecule type" value="Genomic_DNA"/>
</dbReference>
<accession>A0A6M5Z1P8</accession>
<dbReference type="Proteomes" id="UP000503447">
    <property type="component" value="Chromosome"/>
</dbReference>
<reference evidence="2" key="1">
    <citation type="submission" date="2020-05" db="EMBL/GenBank/DDBJ databases">
        <title>Frigoriglobus tundricola gen. nov., sp. nov., a psychrotolerant cellulolytic planctomycete of the family Gemmataceae with two divergent copies of 16S rRNA gene.</title>
        <authorList>
            <person name="Kulichevskaya I.S."/>
            <person name="Ivanova A.A."/>
            <person name="Naumoff D.G."/>
            <person name="Beletsky A.V."/>
            <person name="Rijpstra W.I.C."/>
            <person name="Sinninghe Damste J.S."/>
            <person name="Mardanov A.V."/>
            <person name="Ravin N.V."/>
            <person name="Dedysh S.N."/>
        </authorList>
    </citation>
    <scope>NUCLEOTIDE SEQUENCE [LARGE SCALE GENOMIC DNA]</scope>
    <source>
        <strain evidence="2">PL17</strain>
    </source>
</reference>
<evidence type="ECO:0000313" key="1">
    <source>
        <dbReference type="EMBL" id="QJX00079.1"/>
    </source>
</evidence>
<gene>
    <name evidence="1" type="ORF">FTUN_7703</name>
</gene>
<name>A0A6M5Z1P8_9BACT</name>
<evidence type="ECO:0000313" key="2">
    <source>
        <dbReference type="Proteomes" id="UP000503447"/>
    </source>
</evidence>